<reference evidence="7 8" key="1">
    <citation type="journal article" date="2008" name="PLoS ONE">
        <title>Life-cycle and genome of OtV5, a large DNA virus of the pelagic marine unicellular green alga Ostreococcus tauri.</title>
        <authorList>
            <person name="Derelle E."/>
            <person name="Ferraz C."/>
            <person name="Escande M.L."/>
            <person name="Eychenie S."/>
            <person name="Cooke R."/>
            <person name="Piganeau G."/>
            <person name="Desdevises Y."/>
            <person name="Bellec L."/>
            <person name="Moreau H."/>
            <person name="Grimsley N."/>
        </authorList>
    </citation>
    <scope>NUCLEOTIDE SEQUENCE [LARGE SCALE GENOMIC DNA]</scope>
    <source>
        <strain evidence="7 8">OtV5</strain>
    </source>
</reference>
<dbReference type="KEGG" id="vg:5845677"/>
<dbReference type="SUPFAM" id="SSF51197">
    <property type="entry name" value="Clavaminate synthase-like"/>
    <property type="match status" value="1"/>
</dbReference>
<organism evidence="7 8">
    <name type="scientific">Ostreococcus tauri virus OtV5</name>
    <dbReference type="NCBI Taxonomy" id="1785753"/>
    <lineage>
        <taxon>Viruses</taxon>
        <taxon>Varidnaviria</taxon>
        <taxon>Bamfordvirae</taxon>
        <taxon>Nucleocytoviricota</taxon>
        <taxon>Megaviricetes</taxon>
        <taxon>Algavirales</taxon>
        <taxon>Phycodnaviridae</taxon>
        <taxon>Prasinovirus</taxon>
        <taxon>Prasinovirus ostreotauri</taxon>
    </lineage>
</organism>
<dbReference type="InterPro" id="IPR006620">
    <property type="entry name" value="Pro_4_hyd_alph"/>
</dbReference>
<evidence type="ECO:0000256" key="4">
    <source>
        <dbReference type="ARBA" id="ARBA00023002"/>
    </source>
</evidence>
<dbReference type="GO" id="GO:0031418">
    <property type="term" value="F:L-ascorbic acid binding"/>
    <property type="evidence" value="ECO:0007669"/>
    <property type="project" value="InterPro"/>
</dbReference>
<evidence type="ECO:0000313" key="8">
    <source>
        <dbReference type="Proteomes" id="UP000203890"/>
    </source>
</evidence>
<dbReference type="GO" id="GO:0004656">
    <property type="term" value="F:procollagen-proline 4-dioxygenase activity"/>
    <property type="evidence" value="ECO:0007669"/>
    <property type="project" value="TreeGrafter"/>
</dbReference>
<dbReference type="Gene3D" id="2.60.120.620">
    <property type="entry name" value="q2cbj1_9rhob like domain"/>
    <property type="match status" value="1"/>
</dbReference>
<dbReference type="Proteomes" id="UP000203890">
    <property type="component" value="Segment"/>
</dbReference>
<dbReference type="GO" id="GO:0005506">
    <property type="term" value="F:iron ion binding"/>
    <property type="evidence" value="ECO:0007669"/>
    <property type="project" value="InterPro"/>
</dbReference>
<keyword evidence="4" id="KW-0560">Oxidoreductase</keyword>
<dbReference type="InterPro" id="IPR045054">
    <property type="entry name" value="P4HA-like"/>
</dbReference>
<dbReference type="SMART" id="SM00702">
    <property type="entry name" value="P4Hc"/>
    <property type="match status" value="1"/>
</dbReference>
<evidence type="ECO:0000256" key="1">
    <source>
        <dbReference type="ARBA" id="ARBA00001961"/>
    </source>
</evidence>
<keyword evidence="3" id="KW-0223">Dioxygenase</keyword>
<evidence type="ECO:0000313" key="7">
    <source>
        <dbReference type="EMBL" id="ABY27906.2"/>
    </source>
</evidence>
<dbReference type="PANTHER" id="PTHR10869">
    <property type="entry name" value="PROLYL 4-HYDROXYLASE ALPHA SUBUNIT"/>
    <property type="match status" value="1"/>
</dbReference>
<accession>A9YW23</accession>
<name>A9YW23_9PHYC</name>
<dbReference type="RefSeq" id="YP_001648202.2">
    <property type="nucleotide sequence ID" value="NC_010191.2"/>
</dbReference>
<sequence length="196" mass="22639">MIAVILALILLVVYLIPTYTEPKVIKEFITEEERKHIIRKAQKKLEVSTVAENRVVDKKIRDSETAWLDASDPVVKRVMEKCVSLTDRPLVNCEHIQVLRYKPGGHYSPHQDTFSDTKGNKRMYTVILALNDDYEGGETEFPNLKKKYKLGAGDALFFHTLDNYELMTSKALHGGRPVESGEKWICNLWVHKYRYV</sequence>
<dbReference type="OrthoDB" id="11494at10239"/>
<keyword evidence="8" id="KW-1185">Reference proteome</keyword>
<evidence type="ECO:0000256" key="2">
    <source>
        <dbReference type="ARBA" id="ARBA00022723"/>
    </source>
</evidence>
<keyword evidence="5" id="KW-0408">Iron</keyword>
<dbReference type="PANTHER" id="PTHR10869:SF246">
    <property type="entry name" value="TRANSMEMBRANE PROLYL 4-HYDROXYLASE"/>
    <property type="match status" value="1"/>
</dbReference>
<gene>
    <name evidence="7" type="ORF">OtV5_115c</name>
</gene>
<evidence type="ECO:0000256" key="3">
    <source>
        <dbReference type="ARBA" id="ARBA00022964"/>
    </source>
</evidence>
<evidence type="ECO:0000256" key="5">
    <source>
        <dbReference type="ARBA" id="ARBA00023004"/>
    </source>
</evidence>
<dbReference type="Pfam" id="PF13640">
    <property type="entry name" value="2OG-FeII_Oxy_3"/>
    <property type="match status" value="1"/>
</dbReference>
<comment type="cofactor">
    <cofactor evidence="1">
        <name>L-ascorbate</name>
        <dbReference type="ChEBI" id="CHEBI:38290"/>
    </cofactor>
</comment>
<dbReference type="InterPro" id="IPR044862">
    <property type="entry name" value="Pro_4_hyd_alph_FE2OG_OXY"/>
</dbReference>
<protein>
    <submittedName>
        <fullName evidence="7">Putative prolyl 4-hydroxylase</fullName>
    </submittedName>
</protein>
<dbReference type="PROSITE" id="PS51471">
    <property type="entry name" value="FE2OG_OXY"/>
    <property type="match status" value="1"/>
</dbReference>
<feature type="domain" description="Fe2OG dioxygenase" evidence="6">
    <location>
        <begin position="92"/>
        <end position="192"/>
    </location>
</feature>
<dbReference type="InterPro" id="IPR005123">
    <property type="entry name" value="Oxoglu/Fe-dep_dioxygenase_dom"/>
</dbReference>
<keyword evidence="2" id="KW-0479">Metal-binding</keyword>
<proteinExistence type="predicted"/>
<dbReference type="EMBL" id="EU304328">
    <property type="protein sequence ID" value="ABY27906.2"/>
    <property type="molecule type" value="Genomic_DNA"/>
</dbReference>
<evidence type="ECO:0000259" key="6">
    <source>
        <dbReference type="PROSITE" id="PS51471"/>
    </source>
</evidence>
<dbReference type="GeneID" id="5845677"/>